<sequence length="308" mass="34166">MRIIIIYLFSLTLHASTARIMTYNLLNFEDENDREANFISILDFVEPDLIIAEEVVGQTGFSHFKSDVLDIHEPGEWTSAPFSNQSAQQDIALYYKHEHFSFTSTSTINTASSSGLRDVVEFVMVHESSGIEFNIYGVHLKASSGDENAQQRLAETTILRDYLNTLPTGSEFIVAGDFNIYSNSSSSEPAFDMLTGDASDNDGRLFDPADRVGPWHNNSSYSDVHTQSPRTTQFGGGANGGMDDRFDWLFVSEVILDESSEMRYVEDTYWAVGNDGNHFNDAINDGNNSSVNNAIADALHDASDHLPV</sequence>
<dbReference type="Gene3D" id="3.60.10.10">
    <property type="entry name" value="Endonuclease/exonuclease/phosphatase"/>
    <property type="match status" value="1"/>
</dbReference>
<gene>
    <name evidence="1" type="ORF">METZ01_LOCUS335673</name>
</gene>
<name>A0A382QB83_9ZZZZ</name>
<dbReference type="InterPro" id="IPR036691">
    <property type="entry name" value="Endo/exonu/phosph_ase_sf"/>
</dbReference>
<protein>
    <recommendedName>
        <fullName evidence="2">Endonuclease/exonuclease/phosphatase domain-containing protein</fullName>
    </recommendedName>
</protein>
<proteinExistence type="predicted"/>
<dbReference type="EMBL" id="UINC01113304">
    <property type="protein sequence ID" value="SVC82819.1"/>
    <property type="molecule type" value="Genomic_DNA"/>
</dbReference>
<evidence type="ECO:0008006" key="2">
    <source>
        <dbReference type="Google" id="ProtNLM"/>
    </source>
</evidence>
<feature type="non-terminal residue" evidence="1">
    <location>
        <position position="308"/>
    </location>
</feature>
<dbReference type="AlphaFoldDB" id="A0A382QB83"/>
<evidence type="ECO:0000313" key="1">
    <source>
        <dbReference type="EMBL" id="SVC82819.1"/>
    </source>
</evidence>
<dbReference type="SUPFAM" id="SSF56219">
    <property type="entry name" value="DNase I-like"/>
    <property type="match status" value="1"/>
</dbReference>
<accession>A0A382QB83</accession>
<reference evidence="1" key="1">
    <citation type="submission" date="2018-05" db="EMBL/GenBank/DDBJ databases">
        <authorList>
            <person name="Lanie J.A."/>
            <person name="Ng W.-L."/>
            <person name="Kazmierczak K.M."/>
            <person name="Andrzejewski T.M."/>
            <person name="Davidsen T.M."/>
            <person name="Wayne K.J."/>
            <person name="Tettelin H."/>
            <person name="Glass J.I."/>
            <person name="Rusch D."/>
            <person name="Podicherti R."/>
            <person name="Tsui H.-C.T."/>
            <person name="Winkler M.E."/>
        </authorList>
    </citation>
    <scope>NUCLEOTIDE SEQUENCE</scope>
</reference>
<organism evidence="1">
    <name type="scientific">marine metagenome</name>
    <dbReference type="NCBI Taxonomy" id="408172"/>
    <lineage>
        <taxon>unclassified sequences</taxon>
        <taxon>metagenomes</taxon>
        <taxon>ecological metagenomes</taxon>
    </lineage>
</organism>